<dbReference type="Proteomes" id="UP001497535">
    <property type="component" value="Unassembled WGS sequence"/>
</dbReference>
<organism evidence="1 2">
    <name type="scientific">Meloidogyne enterolobii</name>
    <name type="common">Root-knot nematode worm</name>
    <name type="synonym">Meloidogyne mayaguensis</name>
    <dbReference type="NCBI Taxonomy" id="390850"/>
    <lineage>
        <taxon>Eukaryota</taxon>
        <taxon>Metazoa</taxon>
        <taxon>Ecdysozoa</taxon>
        <taxon>Nematoda</taxon>
        <taxon>Chromadorea</taxon>
        <taxon>Rhabditida</taxon>
        <taxon>Tylenchina</taxon>
        <taxon>Tylenchomorpha</taxon>
        <taxon>Tylenchoidea</taxon>
        <taxon>Meloidogynidae</taxon>
        <taxon>Meloidogyninae</taxon>
        <taxon>Meloidogyne</taxon>
    </lineage>
</organism>
<gene>
    <name evidence="1" type="ORF">MENTE1834_LOCUS17621</name>
</gene>
<keyword evidence="2" id="KW-1185">Reference proteome</keyword>
<reference evidence="1" key="1">
    <citation type="submission" date="2023-11" db="EMBL/GenBank/DDBJ databases">
        <authorList>
            <person name="Poullet M."/>
        </authorList>
    </citation>
    <scope>NUCLEOTIDE SEQUENCE</scope>
    <source>
        <strain evidence="1">E1834</strain>
    </source>
</reference>
<sequence length="58" mass="6889">MFTHFLHVLPHSSQSSTSSSIEIRPFHFFCFFFLLPLSTLQFFFFPLIIGPFCHLQKH</sequence>
<comment type="caution">
    <text evidence="1">The sequence shown here is derived from an EMBL/GenBank/DDBJ whole genome shotgun (WGS) entry which is preliminary data.</text>
</comment>
<evidence type="ECO:0000313" key="2">
    <source>
        <dbReference type="Proteomes" id="UP001497535"/>
    </source>
</evidence>
<dbReference type="EMBL" id="CAVMJV010000020">
    <property type="protein sequence ID" value="CAK5066637.1"/>
    <property type="molecule type" value="Genomic_DNA"/>
</dbReference>
<protein>
    <submittedName>
        <fullName evidence="1">Uncharacterized protein</fullName>
    </submittedName>
</protein>
<accession>A0ACB0YWN4</accession>
<evidence type="ECO:0000313" key="1">
    <source>
        <dbReference type="EMBL" id="CAK5066637.1"/>
    </source>
</evidence>
<proteinExistence type="predicted"/>
<name>A0ACB0YWN4_MELEN</name>